<evidence type="ECO:0000256" key="5">
    <source>
        <dbReference type="ARBA" id="ARBA00022787"/>
    </source>
</evidence>
<comment type="domain">
    <text evidence="9">The C-terminus is required for mitochondrial localization, while the N-terminus is necessary for mitochondrial fission.</text>
</comment>
<dbReference type="InterPro" id="IPR011990">
    <property type="entry name" value="TPR-like_helical_dom_sf"/>
</dbReference>
<dbReference type="Proteomes" id="UP000094236">
    <property type="component" value="Unassembled WGS sequence"/>
</dbReference>
<evidence type="ECO:0000256" key="6">
    <source>
        <dbReference type="ARBA" id="ARBA00022989"/>
    </source>
</evidence>
<dbReference type="InterPro" id="IPR016543">
    <property type="entry name" value="Fis1"/>
</dbReference>
<sequence>MAKLSYLPALEDANAPLSDKQLEILEEQVESEMPNPSIQSQFNYAWGLIKCSSKKQNKKGIDLLVDIFKNCPQRRRECLYYLSVGCLKINDLSEAKRYIDALVNHEPDNLQAAQLQRVVEDKIAKGKYQICSKYIYDLGI</sequence>
<evidence type="ECO:0000256" key="9">
    <source>
        <dbReference type="PIRNR" id="PIRNR008835"/>
    </source>
</evidence>
<dbReference type="Pfam" id="PF14852">
    <property type="entry name" value="Fis1_TPR_N"/>
    <property type="match status" value="1"/>
</dbReference>
<evidence type="ECO:0000256" key="1">
    <source>
        <dbReference type="ARBA" id="ARBA00004572"/>
    </source>
</evidence>
<evidence type="ECO:0000256" key="8">
    <source>
        <dbReference type="ARBA" id="ARBA00023136"/>
    </source>
</evidence>
<dbReference type="PANTHER" id="PTHR13247:SF0">
    <property type="entry name" value="MITOCHONDRIAL FISSION 1 PROTEIN"/>
    <property type="match status" value="1"/>
</dbReference>
<evidence type="ECO:0000256" key="2">
    <source>
        <dbReference type="ARBA" id="ARBA00008937"/>
    </source>
</evidence>
<reference evidence="11" key="1">
    <citation type="submission" date="2016-05" db="EMBL/GenBank/DDBJ databases">
        <title>Comparative genomics of biotechnologically important yeasts.</title>
        <authorList>
            <consortium name="DOE Joint Genome Institute"/>
            <person name="Riley R."/>
            <person name="Haridas S."/>
            <person name="Wolfe K.H."/>
            <person name="Lopes M.R."/>
            <person name="Hittinger C.T."/>
            <person name="Goker M."/>
            <person name="Salamov A."/>
            <person name="Wisecaver J."/>
            <person name="Long T.M."/>
            <person name="Aerts A.L."/>
            <person name="Barry K."/>
            <person name="Choi C."/>
            <person name="Clum A."/>
            <person name="Coughlan A.Y."/>
            <person name="Deshpande S."/>
            <person name="Douglass A.P."/>
            <person name="Hanson S.J."/>
            <person name="Klenk H.-P."/>
            <person name="Labutti K."/>
            <person name="Lapidus A."/>
            <person name="Lindquist E."/>
            <person name="Lipzen A."/>
            <person name="Meier-Kolthoff J.P."/>
            <person name="Ohm R.A."/>
            <person name="Otillar R.P."/>
            <person name="Pangilinan J."/>
            <person name="Peng Y."/>
            <person name="Rokas A."/>
            <person name="Rosa C.A."/>
            <person name="Scheuner C."/>
            <person name="Sibirny A.A."/>
            <person name="Slot J.C."/>
            <person name="Stielow J.B."/>
            <person name="Sun H."/>
            <person name="Kurtzman C.P."/>
            <person name="Blackwell M."/>
            <person name="Grigoriev I.V."/>
            <person name="Jeffries T.W."/>
        </authorList>
    </citation>
    <scope>NUCLEOTIDE SEQUENCE [LARGE SCALE GENOMIC DNA]</scope>
    <source>
        <strain evidence="11">NRRL Y-2460</strain>
    </source>
</reference>
<organism evidence="10 11">
    <name type="scientific">Pachysolen tannophilus NRRL Y-2460</name>
    <dbReference type="NCBI Taxonomy" id="669874"/>
    <lineage>
        <taxon>Eukaryota</taxon>
        <taxon>Fungi</taxon>
        <taxon>Dikarya</taxon>
        <taxon>Ascomycota</taxon>
        <taxon>Saccharomycotina</taxon>
        <taxon>Pichiomycetes</taxon>
        <taxon>Pachysolenaceae</taxon>
        <taxon>Pachysolen</taxon>
    </lineage>
</organism>
<dbReference type="PIRSF" id="PIRSF008835">
    <property type="entry name" value="TPR_repeat_11_Fis1"/>
    <property type="match status" value="1"/>
</dbReference>
<keyword evidence="8 9" id="KW-0472">Membrane</keyword>
<keyword evidence="7 9" id="KW-0496">Mitochondrion</keyword>
<dbReference type="InterPro" id="IPR028061">
    <property type="entry name" value="Fis1_TPR_C"/>
</dbReference>
<dbReference type="PANTHER" id="PTHR13247">
    <property type="entry name" value="TETRATRICOPEPTIDE REPEAT PROTEIN 11 TPR REPEAT PROTEIN 11"/>
    <property type="match status" value="1"/>
</dbReference>
<gene>
    <name evidence="10" type="ORF">PACTADRAFT_51136</name>
</gene>
<evidence type="ECO:0000256" key="4">
    <source>
        <dbReference type="ARBA" id="ARBA00022692"/>
    </source>
</evidence>
<proteinExistence type="inferred from homology"/>
<comment type="subcellular location">
    <subcellularLocation>
        <location evidence="1">Mitochondrion outer membrane</location>
        <topology evidence="1">Single-pass membrane protein</topology>
    </subcellularLocation>
</comment>
<dbReference type="Gene3D" id="1.25.40.10">
    <property type="entry name" value="Tetratricopeptide repeat domain"/>
    <property type="match status" value="1"/>
</dbReference>
<dbReference type="InterPro" id="IPR028058">
    <property type="entry name" value="Fis1_TPR_N"/>
</dbReference>
<dbReference type="GO" id="GO:0016559">
    <property type="term" value="P:peroxisome fission"/>
    <property type="evidence" value="ECO:0007669"/>
    <property type="project" value="EnsemblFungi"/>
</dbReference>
<dbReference type="Pfam" id="PF14853">
    <property type="entry name" value="Fis1_TPR_C"/>
    <property type="match status" value="1"/>
</dbReference>
<keyword evidence="4" id="KW-0812">Transmembrane</keyword>
<dbReference type="GO" id="GO:0090141">
    <property type="term" value="P:positive regulation of mitochondrial fission"/>
    <property type="evidence" value="ECO:0007669"/>
    <property type="project" value="EnsemblFungi"/>
</dbReference>
<protein>
    <recommendedName>
        <fullName evidence="3 9">Mitochondrial fission 1 protein</fullName>
    </recommendedName>
</protein>
<name>A0A1E4TR75_PACTA</name>
<dbReference type="AlphaFoldDB" id="A0A1E4TR75"/>
<keyword evidence="5 9" id="KW-1000">Mitochondrion outer membrane</keyword>
<dbReference type="EMBL" id="KV454016">
    <property type="protein sequence ID" value="ODV94271.1"/>
    <property type="molecule type" value="Genomic_DNA"/>
</dbReference>
<evidence type="ECO:0000313" key="10">
    <source>
        <dbReference type="EMBL" id="ODV94271.1"/>
    </source>
</evidence>
<dbReference type="SUPFAM" id="SSF48452">
    <property type="entry name" value="TPR-like"/>
    <property type="match status" value="1"/>
</dbReference>
<accession>A0A1E4TR75</accession>
<evidence type="ECO:0000256" key="3">
    <source>
        <dbReference type="ARBA" id="ARBA00014314"/>
    </source>
</evidence>
<comment type="function">
    <text evidence="9">Has a role in mitochondrial fission.</text>
</comment>
<dbReference type="GO" id="GO:0000266">
    <property type="term" value="P:mitochondrial fission"/>
    <property type="evidence" value="ECO:0007669"/>
    <property type="project" value="UniProtKB-UniRule"/>
</dbReference>
<dbReference type="InterPro" id="IPR033745">
    <property type="entry name" value="Fis1_cytosol"/>
</dbReference>
<keyword evidence="11" id="KW-1185">Reference proteome</keyword>
<evidence type="ECO:0000256" key="7">
    <source>
        <dbReference type="ARBA" id="ARBA00023128"/>
    </source>
</evidence>
<dbReference type="GO" id="GO:0005778">
    <property type="term" value="C:peroxisomal membrane"/>
    <property type="evidence" value="ECO:0007669"/>
    <property type="project" value="TreeGrafter"/>
</dbReference>
<dbReference type="GO" id="GO:0005741">
    <property type="term" value="C:mitochondrial outer membrane"/>
    <property type="evidence" value="ECO:0007669"/>
    <property type="project" value="UniProtKB-SubCell"/>
</dbReference>
<evidence type="ECO:0000313" key="11">
    <source>
        <dbReference type="Proteomes" id="UP000094236"/>
    </source>
</evidence>
<dbReference type="STRING" id="669874.A0A1E4TR75"/>
<keyword evidence="6" id="KW-1133">Transmembrane helix</keyword>
<dbReference type="GO" id="GO:0000422">
    <property type="term" value="P:autophagy of mitochondrion"/>
    <property type="evidence" value="ECO:0007669"/>
    <property type="project" value="TreeGrafter"/>
</dbReference>
<dbReference type="OrthoDB" id="421154at2759"/>
<dbReference type="CDD" id="cd12212">
    <property type="entry name" value="Fis1"/>
    <property type="match status" value="1"/>
</dbReference>
<comment type="similarity">
    <text evidence="2 9">Belongs to the FIS1 family.</text>
</comment>